<feature type="transmembrane region" description="Helical" evidence="8">
    <location>
        <begin position="352"/>
        <end position="371"/>
    </location>
</feature>
<evidence type="ECO:0000256" key="8">
    <source>
        <dbReference type="SAM" id="Phobius"/>
    </source>
</evidence>
<feature type="transmembrane region" description="Helical" evidence="8">
    <location>
        <begin position="154"/>
        <end position="187"/>
    </location>
</feature>
<dbReference type="NCBIfam" id="NF007773">
    <property type="entry name" value="PRK10459.1"/>
    <property type="match status" value="1"/>
</dbReference>
<comment type="subcellular location">
    <subcellularLocation>
        <location evidence="1">Cell membrane</location>
        <topology evidence="1">Multi-pass membrane protein</topology>
    </subcellularLocation>
</comment>
<feature type="transmembrane region" description="Helical" evidence="8">
    <location>
        <begin position="79"/>
        <end position="105"/>
    </location>
</feature>
<keyword evidence="5 8" id="KW-1133">Transmembrane helix</keyword>
<comment type="similarity">
    <text evidence="2">Belongs to the polysaccharide synthase family.</text>
</comment>
<dbReference type="PANTHER" id="PTHR30250:SF10">
    <property type="entry name" value="LIPOPOLYSACCHARIDE BIOSYNTHESIS PROTEIN WZXC"/>
    <property type="match status" value="1"/>
</dbReference>
<gene>
    <name evidence="9" type="ORF">E8A74_12905</name>
</gene>
<evidence type="ECO:0000256" key="3">
    <source>
        <dbReference type="ARBA" id="ARBA00022475"/>
    </source>
</evidence>
<feature type="transmembrane region" description="Helical" evidence="8">
    <location>
        <begin position="327"/>
        <end position="345"/>
    </location>
</feature>
<feature type="transmembrane region" description="Helical" evidence="8">
    <location>
        <begin position="207"/>
        <end position="225"/>
    </location>
</feature>
<keyword evidence="4 8" id="KW-0812">Transmembrane</keyword>
<feature type="transmembrane region" description="Helical" evidence="8">
    <location>
        <begin position="410"/>
        <end position="430"/>
    </location>
</feature>
<evidence type="ECO:0000256" key="2">
    <source>
        <dbReference type="ARBA" id="ARBA00007430"/>
    </source>
</evidence>
<evidence type="ECO:0000256" key="6">
    <source>
        <dbReference type="ARBA" id="ARBA00023136"/>
    </source>
</evidence>
<feature type="transmembrane region" description="Helical" evidence="8">
    <location>
        <begin position="377"/>
        <end position="398"/>
    </location>
</feature>
<keyword evidence="10" id="KW-1185">Reference proteome</keyword>
<protein>
    <submittedName>
        <fullName evidence="9">MOP flippase family protein</fullName>
    </submittedName>
</protein>
<evidence type="ECO:0000256" key="7">
    <source>
        <dbReference type="SAM" id="MobiDB-lite"/>
    </source>
</evidence>
<evidence type="ECO:0000313" key="9">
    <source>
        <dbReference type="EMBL" id="TKD09176.1"/>
    </source>
</evidence>
<dbReference type="CDD" id="cd13127">
    <property type="entry name" value="MATE_tuaB_like"/>
    <property type="match status" value="1"/>
</dbReference>
<evidence type="ECO:0000256" key="5">
    <source>
        <dbReference type="ARBA" id="ARBA00022989"/>
    </source>
</evidence>
<sequence length="510" mass="54000">MSLLRSAARGGVALGASQTFATALGWVRTLVLARLLVPEDFGLVGLCTVLLGFLGALSDMGLTAATIQRKELSDGHRDAAFWMSISMGAVLFVASVAAAPALAAFYGEPRVVSLVVVSALPLLIGPFASTHAALLRRDLRFGRVAAIEAGRNVAASAATLGLAAFGVGYWSLVFGPLASHVVSVVAYTLSSPFRPRFRATWTHARELFSFSAYVAGASAINYLSANMDYMIVGKRLGTAALGTYTFAYETMTFPLTRIASLFSQVMFPAFATIQDKLDEMRETYLKITRAVAIVSFPILAWVAVVAPELVALLYGPRWLPAVGPLRALSVAGALKAVGTLVGIIFKSRGKPAVELYWNIAWLVGLTVALIIGVNWGAFGVAVSISILCVPGTLFTEWLACRYIEMKLSRLLGVLVVPTVAVVVATAAGAIARLELATLLPAGVVGDVARLGGLTLIMLLVYVATLRVIYPPITAEVRAFLGFFKRDKKAPAKAPTEAETPAEEAAPKEAH</sequence>
<organism evidence="9 10">
    <name type="scientific">Polyangium fumosum</name>
    <dbReference type="NCBI Taxonomy" id="889272"/>
    <lineage>
        <taxon>Bacteria</taxon>
        <taxon>Pseudomonadati</taxon>
        <taxon>Myxococcota</taxon>
        <taxon>Polyangia</taxon>
        <taxon>Polyangiales</taxon>
        <taxon>Polyangiaceae</taxon>
        <taxon>Polyangium</taxon>
    </lineage>
</organism>
<feature type="transmembrane region" description="Helical" evidence="8">
    <location>
        <begin position="111"/>
        <end position="134"/>
    </location>
</feature>
<dbReference type="InterPro" id="IPR050833">
    <property type="entry name" value="Poly_Biosynth_Transport"/>
</dbReference>
<dbReference type="Pfam" id="PF13440">
    <property type="entry name" value="Polysacc_synt_3"/>
    <property type="match status" value="1"/>
</dbReference>
<dbReference type="GO" id="GO:0005886">
    <property type="term" value="C:plasma membrane"/>
    <property type="evidence" value="ECO:0007669"/>
    <property type="project" value="UniProtKB-SubCell"/>
</dbReference>
<name>A0A4V5PN30_9BACT</name>
<feature type="transmembrane region" description="Helical" evidence="8">
    <location>
        <begin position="43"/>
        <end position="67"/>
    </location>
</feature>
<keyword evidence="6 8" id="KW-0472">Membrane</keyword>
<feature type="transmembrane region" description="Helical" evidence="8">
    <location>
        <begin position="12"/>
        <end position="37"/>
    </location>
</feature>
<evidence type="ECO:0000256" key="4">
    <source>
        <dbReference type="ARBA" id="ARBA00022692"/>
    </source>
</evidence>
<keyword evidence="3" id="KW-1003">Cell membrane</keyword>
<comment type="caution">
    <text evidence="9">The sequence shown here is derived from an EMBL/GenBank/DDBJ whole genome shotgun (WGS) entry which is preliminary data.</text>
</comment>
<dbReference type="OrthoDB" id="8538786at2"/>
<reference evidence="9 10" key="1">
    <citation type="submission" date="2019-04" db="EMBL/GenBank/DDBJ databases">
        <authorList>
            <person name="Li Y."/>
            <person name="Wang J."/>
        </authorList>
    </citation>
    <scope>NUCLEOTIDE SEQUENCE [LARGE SCALE GENOMIC DNA]</scope>
    <source>
        <strain evidence="9 10">DSM 14668</strain>
    </source>
</reference>
<dbReference type="RefSeq" id="WP_136929285.1">
    <property type="nucleotide sequence ID" value="NZ_SSMQ01000011.1"/>
</dbReference>
<feature type="region of interest" description="Disordered" evidence="7">
    <location>
        <begin position="487"/>
        <end position="510"/>
    </location>
</feature>
<evidence type="ECO:0000256" key="1">
    <source>
        <dbReference type="ARBA" id="ARBA00004651"/>
    </source>
</evidence>
<evidence type="ECO:0000313" key="10">
    <source>
        <dbReference type="Proteomes" id="UP000309215"/>
    </source>
</evidence>
<feature type="transmembrane region" description="Helical" evidence="8">
    <location>
        <begin position="290"/>
        <end position="315"/>
    </location>
</feature>
<dbReference type="AlphaFoldDB" id="A0A4V5PN30"/>
<proteinExistence type="inferred from homology"/>
<accession>A0A4V5PN30</accession>
<dbReference type="EMBL" id="SSMQ01000011">
    <property type="protein sequence ID" value="TKD09176.1"/>
    <property type="molecule type" value="Genomic_DNA"/>
</dbReference>
<dbReference type="PANTHER" id="PTHR30250">
    <property type="entry name" value="PST FAMILY PREDICTED COLANIC ACID TRANSPORTER"/>
    <property type="match status" value="1"/>
</dbReference>
<dbReference type="Proteomes" id="UP000309215">
    <property type="component" value="Unassembled WGS sequence"/>
</dbReference>
<feature type="transmembrane region" description="Helical" evidence="8">
    <location>
        <begin position="450"/>
        <end position="469"/>
    </location>
</feature>